<keyword evidence="6" id="KW-0811">Translocation</keyword>
<evidence type="ECO:0000256" key="7">
    <source>
        <dbReference type="ARBA" id="ARBA00023136"/>
    </source>
</evidence>
<evidence type="ECO:0000256" key="2">
    <source>
        <dbReference type="ARBA" id="ARBA00022448"/>
    </source>
</evidence>
<evidence type="ECO:0000313" key="9">
    <source>
        <dbReference type="EMBL" id="GGI05364.1"/>
    </source>
</evidence>
<evidence type="ECO:0000256" key="1">
    <source>
        <dbReference type="ARBA" id="ARBA00004167"/>
    </source>
</evidence>
<feature type="region of interest" description="Disordered" evidence="8">
    <location>
        <begin position="105"/>
        <end position="166"/>
    </location>
</feature>
<evidence type="ECO:0008006" key="11">
    <source>
        <dbReference type="Google" id="ProtNLM"/>
    </source>
</evidence>
<dbReference type="Pfam" id="PF02416">
    <property type="entry name" value="TatA_B_E"/>
    <property type="match status" value="1"/>
</dbReference>
<protein>
    <recommendedName>
        <fullName evidence="11">Sec-independent protein translocase protein TatB</fullName>
    </recommendedName>
</protein>
<dbReference type="PRINTS" id="PR01506">
    <property type="entry name" value="TATBPROTEIN"/>
</dbReference>
<dbReference type="Proteomes" id="UP000650511">
    <property type="component" value="Unassembled WGS sequence"/>
</dbReference>
<accession>A0A8J3A7D7</accession>
<evidence type="ECO:0000256" key="4">
    <source>
        <dbReference type="ARBA" id="ARBA00022927"/>
    </source>
</evidence>
<reference evidence="9" key="1">
    <citation type="journal article" date="2014" name="Int. J. Syst. Evol. Microbiol.">
        <title>Complete genome sequence of Corynebacterium casei LMG S-19264T (=DSM 44701T), isolated from a smear-ripened cheese.</title>
        <authorList>
            <consortium name="US DOE Joint Genome Institute (JGI-PGF)"/>
            <person name="Walter F."/>
            <person name="Albersmeier A."/>
            <person name="Kalinowski J."/>
            <person name="Ruckert C."/>
        </authorList>
    </citation>
    <scope>NUCLEOTIDE SEQUENCE</scope>
    <source>
        <strain evidence="9">CGMCC 1.14988</strain>
    </source>
</reference>
<name>A0A8J3A7D7_9ACTN</name>
<dbReference type="AlphaFoldDB" id="A0A8J3A7D7"/>
<evidence type="ECO:0000256" key="6">
    <source>
        <dbReference type="ARBA" id="ARBA00023010"/>
    </source>
</evidence>
<keyword evidence="2" id="KW-0813">Transport</keyword>
<keyword evidence="3" id="KW-0812">Transmembrane</keyword>
<dbReference type="InterPro" id="IPR003369">
    <property type="entry name" value="TatA/B/E"/>
</dbReference>
<feature type="compositionally biased region" description="Gly residues" evidence="8">
    <location>
        <begin position="114"/>
        <end position="127"/>
    </location>
</feature>
<comment type="subcellular location">
    <subcellularLocation>
        <location evidence="1">Membrane</location>
        <topology evidence="1">Single-pass membrane protein</topology>
    </subcellularLocation>
</comment>
<evidence type="ECO:0000256" key="8">
    <source>
        <dbReference type="SAM" id="MobiDB-lite"/>
    </source>
</evidence>
<keyword evidence="7" id="KW-0472">Membrane</keyword>
<keyword evidence="5" id="KW-1133">Transmembrane helix</keyword>
<dbReference type="GO" id="GO:0016020">
    <property type="term" value="C:membrane"/>
    <property type="evidence" value="ECO:0007669"/>
    <property type="project" value="UniProtKB-ARBA"/>
</dbReference>
<evidence type="ECO:0000256" key="5">
    <source>
        <dbReference type="ARBA" id="ARBA00022989"/>
    </source>
</evidence>
<sequence length="166" mass="17268">MPASVRFGVGADASSPFEVHVPGFQELLVIAVVAVLVVGPNRLPKLTGDVAKVLSRLRQETGTALAELKREAAVDGFGEDFRTVRREVRGARSTAREVLQSELRAALDAPSDPGAGGGSADPLGAGGEDGEAGVCLSTRSSVELPTDPVIEARPNCGLSRRRATPR</sequence>
<gene>
    <name evidence="9" type="ORF">GCM10011354_13730</name>
</gene>
<organism evidence="9 10">
    <name type="scientific">Egicoccus halophilus</name>
    <dbReference type="NCBI Taxonomy" id="1670830"/>
    <lineage>
        <taxon>Bacteria</taxon>
        <taxon>Bacillati</taxon>
        <taxon>Actinomycetota</taxon>
        <taxon>Nitriliruptoria</taxon>
        <taxon>Egicoccales</taxon>
        <taxon>Egicoccaceae</taxon>
        <taxon>Egicoccus</taxon>
    </lineage>
</organism>
<evidence type="ECO:0000256" key="3">
    <source>
        <dbReference type="ARBA" id="ARBA00022692"/>
    </source>
</evidence>
<proteinExistence type="predicted"/>
<keyword evidence="4" id="KW-0653">Protein transport</keyword>
<reference evidence="9" key="2">
    <citation type="submission" date="2020-09" db="EMBL/GenBank/DDBJ databases">
        <authorList>
            <person name="Sun Q."/>
            <person name="Zhou Y."/>
        </authorList>
    </citation>
    <scope>NUCLEOTIDE SEQUENCE</scope>
    <source>
        <strain evidence="9">CGMCC 1.14988</strain>
    </source>
</reference>
<dbReference type="EMBL" id="BMHA01000004">
    <property type="protein sequence ID" value="GGI05364.1"/>
    <property type="molecule type" value="Genomic_DNA"/>
</dbReference>
<comment type="caution">
    <text evidence="9">The sequence shown here is derived from an EMBL/GenBank/DDBJ whole genome shotgun (WGS) entry which is preliminary data.</text>
</comment>
<keyword evidence="10" id="KW-1185">Reference proteome</keyword>
<dbReference type="GO" id="GO:0015031">
    <property type="term" value="P:protein transport"/>
    <property type="evidence" value="ECO:0007669"/>
    <property type="project" value="UniProtKB-KW"/>
</dbReference>
<dbReference type="Gene3D" id="1.20.5.3310">
    <property type="match status" value="1"/>
</dbReference>
<evidence type="ECO:0000313" key="10">
    <source>
        <dbReference type="Proteomes" id="UP000650511"/>
    </source>
</evidence>